<reference evidence="2" key="1">
    <citation type="submission" date="2014-09" db="EMBL/GenBank/DDBJ databases">
        <authorList>
            <person name="Mudge J."/>
            <person name="Ramaraj T."/>
            <person name="Lindquist I.E."/>
            <person name="Bharti A.K."/>
            <person name="Sundararajan A."/>
            <person name="Cameron C.T."/>
            <person name="Woodward J.E."/>
            <person name="May G.D."/>
            <person name="Brubaker C."/>
            <person name="Broadhvest J."/>
            <person name="Wilkins T.A."/>
        </authorList>
    </citation>
    <scope>NUCLEOTIDE SEQUENCE</scope>
    <source>
        <strain evidence="2">cv. AKA8401</strain>
    </source>
</reference>
<sequence length="46" mass="4916">MLLVLSFCSRTSGDSASLHFVAFGNMYIPGQLALLVPGELNVLHPV</sequence>
<accession>A0A0B0PM50</accession>
<dbReference type="AlphaFoldDB" id="A0A0B0PM50"/>
<dbReference type="EMBL" id="KN428963">
    <property type="protein sequence ID" value="KHG24486.1"/>
    <property type="molecule type" value="Genomic_DNA"/>
</dbReference>
<organism evidence="1 2">
    <name type="scientific">Gossypium arboreum</name>
    <name type="common">Tree cotton</name>
    <name type="synonym">Gossypium nanking</name>
    <dbReference type="NCBI Taxonomy" id="29729"/>
    <lineage>
        <taxon>Eukaryota</taxon>
        <taxon>Viridiplantae</taxon>
        <taxon>Streptophyta</taxon>
        <taxon>Embryophyta</taxon>
        <taxon>Tracheophyta</taxon>
        <taxon>Spermatophyta</taxon>
        <taxon>Magnoliopsida</taxon>
        <taxon>eudicotyledons</taxon>
        <taxon>Gunneridae</taxon>
        <taxon>Pentapetalae</taxon>
        <taxon>rosids</taxon>
        <taxon>malvids</taxon>
        <taxon>Malvales</taxon>
        <taxon>Malvaceae</taxon>
        <taxon>Malvoideae</taxon>
        <taxon>Gossypium</taxon>
    </lineage>
</organism>
<evidence type="ECO:0000313" key="2">
    <source>
        <dbReference type="Proteomes" id="UP000032142"/>
    </source>
</evidence>
<evidence type="ECO:0000313" key="1">
    <source>
        <dbReference type="EMBL" id="KHG24486.1"/>
    </source>
</evidence>
<name>A0A0B0PM50_GOSAR</name>
<gene>
    <name evidence="1" type="ORF">F383_04993</name>
</gene>
<protein>
    <submittedName>
        <fullName evidence="1">Uncharacterized protein</fullName>
    </submittedName>
</protein>
<keyword evidence="2" id="KW-1185">Reference proteome</keyword>
<proteinExistence type="predicted"/>
<dbReference type="Proteomes" id="UP000032142">
    <property type="component" value="Unassembled WGS sequence"/>
</dbReference>